<keyword evidence="3" id="KW-0547">Nucleotide-binding</keyword>
<keyword evidence="2" id="KW-0813">Transport</keyword>
<evidence type="ECO:0000256" key="2">
    <source>
        <dbReference type="ARBA" id="ARBA00022448"/>
    </source>
</evidence>
<evidence type="ECO:0000313" key="8">
    <source>
        <dbReference type="Proteomes" id="UP000279275"/>
    </source>
</evidence>
<dbReference type="GO" id="GO:0016887">
    <property type="term" value="F:ATP hydrolysis activity"/>
    <property type="evidence" value="ECO:0007669"/>
    <property type="project" value="InterPro"/>
</dbReference>
<dbReference type="PANTHER" id="PTHR43335">
    <property type="entry name" value="ABC TRANSPORTER, ATP-BINDING PROTEIN"/>
    <property type="match status" value="1"/>
</dbReference>
<dbReference type="InterPro" id="IPR027417">
    <property type="entry name" value="P-loop_NTPase"/>
</dbReference>
<evidence type="ECO:0000256" key="1">
    <source>
        <dbReference type="ARBA" id="ARBA00005417"/>
    </source>
</evidence>
<dbReference type="OrthoDB" id="4529050at2"/>
<organism evidence="7 8">
    <name type="scientific">Nocardia stercoris</name>
    <dbReference type="NCBI Taxonomy" id="2483361"/>
    <lineage>
        <taxon>Bacteria</taxon>
        <taxon>Bacillati</taxon>
        <taxon>Actinomycetota</taxon>
        <taxon>Actinomycetes</taxon>
        <taxon>Mycobacteriales</taxon>
        <taxon>Nocardiaceae</taxon>
        <taxon>Nocardia</taxon>
    </lineage>
</organism>
<keyword evidence="8" id="KW-1185">Reference proteome</keyword>
<dbReference type="SUPFAM" id="SSF52540">
    <property type="entry name" value="P-loop containing nucleoside triphosphate hydrolases"/>
    <property type="match status" value="1"/>
</dbReference>
<evidence type="ECO:0000259" key="6">
    <source>
        <dbReference type="PROSITE" id="PS50893"/>
    </source>
</evidence>
<dbReference type="Proteomes" id="UP000279275">
    <property type="component" value="Unassembled WGS sequence"/>
</dbReference>
<dbReference type="EMBL" id="RFFH01000001">
    <property type="protein sequence ID" value="RMI35064.1"/>
    <property type="molecule type" value="Genomic_DNA"/>
</dbReference>
<dbReference type="SMART" id="SM00382">
    <property type="entry name" value="AAA"/>
    <property type="match status" value="1"/>
</dbReference>
<dbReference type="InterPro" id="IPR003439">
    <property type="entry name" value="ABC_transporter-like_ATP-bd"/>
</dbReference>
<comment type="similarity">
    <text evidence="1">Belongs to the ABC transporter superfamily.</text>
</comment>
<evidence type="ECO:0000256" key="5">
    <source>
        <dbReference type="SAM" id="MobiDB-lite"/>
    </source>
</evidence>
<reference evidence="7 8" key="1">
    <citation type="submission" date="2018-10" db="EMBL/GenBank/DDBJ databases">
        <title>Isolation from cow dung.</title>
        <authorList>
            <person name="Ling L."/>
        </authorList>
    </citation>
    <scope>NUCLEOTIDE SEQUENCE [LARGE SCALE GENOMIC DNA]</scope>
    <source>
        <strain evidence="7 8">NEAU-LL90</strain>
    </source>
</reference>
<name>A0A3M2LCF3_9NOCA</name>
<dbReference type="InterPro" id="IPR003593">
    <property type="entry name" value="AAA+_ATPase"/>
</dbReference>
<dbReference type="GO" id="GO:0005524">
    <property type="term" value="F:ATP binding"/>
    <property type="evidence" value="ECO:0007669"/>
    <property type="project" value="UniProtKB-KW"/>
</dbReference>
<evidence type="ECO:0000256" key="3">
    <source>
        <dbReference type="ARBA" id="ARBA00022741"/>
    </source>
</evidence>
<evidence type="ECO:0000256" key="4">
    <source>
        <dbReference type="ARBA" id="ARBA00022840"/>
    </source>
</evidence>
<comment type="caution">
    <text evidence="7">The sequence shown here is derived from an EMBL/GenBank/DDBJ whole genome shotgun (WGS) entry which is preliminary data.</text>
</comment>
<keyword evidence="4 7" id="KW-0067">ATP-binding</keyword>
<sequence>MTGAACSVSGLHRAFGGVTVLRDVSFRVPVGGIAAVVGPPDSGKTTLVRILLGLLPPSSGTVTVGGRAPGGRGATPVGAMLQSRGLHPARTARGELRRYAAAAGAGDERVDQLLARLGLAEVADIRIRELAESQRTRLALAVAVIGDPPLLVLDDPLAGLDPADQVGLLDVVRGHARRGGTVVLTAQSLAPVVPVADGLIVLSGGSVVFQGSPRRLRRDHPDRLVVASSSPIALATALAAEGFTDTVMRPDGRLGVAEATPEQVQAAARVARVHVSPPALETIHPDRVLAELTARGQSAPAQPPAYPVPARPVGYPPPPGPVPQPPTSYGMPR</sequence>
<accession>A0A3M2LCF3</accession>
<dbReference type="RefSeq" id="WP_122186037.1">
    <property type="nucleotide sequence ID" value="NZ_RFFH01000001.1"/>
</dbReference>
<gene>
    <name evidence="7" type="ORF">EBN03_01690</name>
</gene>
<feature type="compositionally biased region" description="Pro residues" evidence="5">
    <location>
        <begin position="301"/>
        <end position="326"/>
    </location>
</feature>
<dbReference type="AlphaFoldDB" id="A0A3M2LCF3"/>
<feature type="domain" description="ABC transporter" evidence="6">
    <location>
        <begin position="6"/>
        <end position="229"/>
    </location>
</feature>
<proteinExistence type="inferred from homology"/>
<feature type="region of interest" description="Disordered" evidence="5">
    <location>
        <begin position="294"/>
        <end position="333"/>
    </location>
</feature>
<dbReference type="Pfam" id="PF00005">
    <property type="entry name" value="ABC_tran"/>
    <property type="match status" value="1"/>
</dbReference>
<evidence type="ECO:0000313" key="7">
    <source>
        <dbReference type="EMBL" id="RMI35064.1"/>
    </source>
</evidence>
<protein>
    <submittedName>
        <fullName evidence="7">ABC transporter ATP-binding protein</fullName>
    </submittedName>
</protein>
<dbReference type="PROSITE" id="PS50893">
    <property type="entry name" value="ABC_TRANSPORTER_2"/>
    <property type="match status" value="1"/>
</dbReference>
<dbReference type="Gene3D" id="3.40.50.300">
    <property type="entry name" value="P-loop containing nucleotide triphosphate hydrolases"/>
    <property type="match status" value="1"/>
</dbReference>